<keyword evidence="1" id="KW-1133">Transmembrane helix</keyword>
<dbReference type="AlphaFoldDB" id="A0A3B7MWF2"/>
<evidence type="ECO:0000256" key="1">
    <source>
        <dbReference type="SAM" id="Phobius"/>
    </source>
</evidence>
<organism evidence="2 3">
    <name type="scientific">Paraflavitalea soli</name>
    <dbReference type="NCBI Taxonomy" id="2315862"/>
    <lineage>
        <taxon>Bacteria</taxon>
        <taxon>Pseudomonadati</taxon>
        <taxon>Bacteroidota</taxon>
        <taxon>Chitinophagia</taxon>
        <taxon>Chitinophagales</taxon>
        <taxon>Chitinophagaceae</taxon>
        <taxon>Paraflavitalea</taxon>
    </lineage>
</organism>
<dbReference type="KEGG" id="pseg:D3H65_31655"/>
<name>A0A3B7MWF2_9BACT</name>
<keyword evidence="1" id="KW-0812">Transmembrane</keyword>
<gene>
    <name evidence="2" type="ORF">D3H65_31655</name>
</gene>
<evidence type="ECO:0008006" key="4">
    <source>
        <dbReference type="Google" id="ProtNLM"/>
    </source>
</evidence>
<reference evidence="2 3" key="1">
    <citation type="submission" date="2018-09" db="EMBL/GenBank/DDBJ databases">
        <title>Genome sequencing of strain 6GH32-13.</title>
        <authorList>
            <person name="Weon H.-Y."/>
            <person name="Heo J."/>
            <person name="Kwon S.-W."/>
        </authorList>
    </citation>
    <scope>NUCLEOTIDE SEQUENCE [LARGE SCALE GENOMIC DNA]</scope>
    <source>
        <strain evidence="2 3">5GH32-13</strain>
    </source>
</reference>
<proteinExistence type="predicted"/>
<evidence type="ECO:0000313" key="3">
    <source>
        <dbReference type="Proteomes" id="UP000263900"/>
    </source>
</evidence>
<keyword evidence="3" id="KW-1185">Reference proteome</keyword>
<sequence length="400" mass="45951">MVIVGCSCNQSKRLNERVTLWRNDKIPYGTYYAHENLQRIFPEASIINHKTSPDPYQKASIRDAFGQYDDNVGKTCYLIIANEVMPDDKEIEGLIGLVSRGAKIFISSSSIDETLLDSLQLKTSLYTGFYNSHDSLSVQISDPVSWKESTYTYPGKAFDNYFSYLDSSITTVLGKNEDGKANFVKISYESGGAFYIHLAPMALTNFFLLHKENKAYYDQVLSWLPRNIEVVRWDDYFRNSTRGEGKDGSGANNAYKALGWLLNQKSFAWAAGLLLLLLLLIYLVESKRKQRIIPVIQPLRNASLDFVKTIGRMYFQRKDNKDLSHKMTVHFLSYVRNRYNIRSSVMDEDFVKRLTYKSGYDQQAVQALVYDLQFAQDAPQVSDHALLELNHKLETFYKYA</sequence>
<dbReference type="Proteomes" id="UP000263900">
    <property type="component" value="Chromosome"/>
</dbReference>
<dbReference type="EMBL" id="CP032157">
    <property type="protein sequence ID" value="AXY78277.1"/>
    <property type="molecule type" value="Genomic_DNA"/>
</dbReference>
<dbReference type="OrthoDB" id="1111222at2"/>
<evidence type="ECO:0000313" key="2">
    <source>
        <dbReference type="EMBL" id="AXY78277.1"/>
    </source>
</evidence>
<accession>A0A3B7MWF2</accession>
<feature type="transmembrane region" description="Helical" evidence="1">
    <location>
        <begin position="266"/>
        <end position="284"/>
    </location>
</feature>
<keyword evidence="1" id="KW-0472">Membrane</keyword>
<protein>
    <recommendedName>
        <fullName evidence="4">DUF4350 domain-containing protein</fullName>
    </recommendedName>
</protein>